<sequence length="464" mass="53069">MASKKGMPVRLRNVRKIPLEKVRLIDWLPTRSDMGEIVELAKSIKARRDVDVPIKVRPTADGCYDLVWGRRRLEAAMLAGLNKISAIVEMLSDEEVLLQNAVENMFRKDKNPIEEANLFEIWKAKFGRTYEEIGRLLGVRREYIYNRVQLLSLSPNIIKAIQNGSIDTSKFGLLHARVLLKIRDRAVQERLFRQVVEESLTVRELRRRVEAFTKKSKTNDSNADVFVDLTQPIFDGMPYIPKIFTPPMIKSASNLMLDSVNITNIYMPSHTGTHVDTPKQFFERGKTIEKYDLSRFVGECVIIDVKKQPNEPITPSDITEYEDLVEENSMVFFKTGWGSLFKQPEYNHHPFLSEDVAWWLRDAKVSMVGVDTLTPDMPHPMRKEGFDYPIHKILLSNDILIMENLNLTPLSGVKKVWITAFPIPIVGCEAAPCRVVAWRSPKSSIAQALEIMGQRGFQEVKGIA</sequence>
<dbReference type="AlphaFoldDB" id="A0A7C5LBB7"/>
<gene>
    <name evidence="4" type="ORF">ENM11_07325</name>
</gene>
<reference evidence="4" key="1">
    <citation type="journal article" date="2020" name="mSystems">
        <title>Genome- and Community-Level Interaction Insights into Carbon Utilization and Element Cycling Functions of Hydrothermarchaeota in Hydrothermal Sediment.</title>
        <authorList>
            <person name="Zhou Z."/>
            <person name="Liu Y."/>
            <person name="Xu W."/>
            <person name="Pan J."/>
            <person name="Luo Z.H."/>
            <person name="Li M."/>
        </authorList>
    </citation>
    <scope>NUCLEOTIDE SEQUENCE [LARGE SCALE GENOMIC DNA]</scope>
    <source>
        <strain evidence="4">SpSt-1056</strain>
    </source>
</reference>
<dbReference type="GO" id="GO:0005694">
    <property type="term" value="C:chromosome"/>
    <property type="evidence" value="ECO:0007669"/>
    <property type="project" value="TreeGrafter"/>
</dbReference>
<dbReference type="Gene3D" id="1.10.10.2830">
    <property type="match status" value="1"/>
</dbReference>
<dbReference type="GO" id="GO:0019441">
    <property type="term" value="P:L-tryptophan catabolic process to kynurenine"/>
    <property type="evidence" value="ECO:0007669"/>
    <property type="project" value="InterPro"/>
</dbReference>
<dbReference type="InterPro" id="IPR050336">
    <property type="entry name" value="Chromosome_partition/occlusion"/>
</dbReference>
<dbReference type="NCBIfam" id="TIGR00180">
    <property type="entry name" value="parB_part"/>
    <property type="match status" value="1"/>
</dbReference>
<evidence type="ECO:0000313" key="4">
    <source>
        <dbReference type="EMBL" id="HHK68944.1"/>
    </source>
</evidence>
<dbReference type="InterPro" id="IPR004437">
    <property type="entry name" value="ParB/RepB/Spo0J"/>
</dbReference>
<dbReference type="InterPro" id="IPR037175">
    <property type="entry name" value="KFase_sf"/>
</dbReference>
<dbReference type="Pfam" id="PF02195">
    <property type="entry name" value="ParB_N"/>
    <property type="match status" value="1"/>
</dbReference>
<dbReference type="Pfam" id="PF17762">
    <property type="entry name" value="HTH_ParB"/>
    <property type="match status" value="1"/>
</dbReference>
<dbReference type="GO" id="GO:0003677">
    <property type="term" value="F:DNA binding"/>
    <property type="evidence" value="ECO:0007669"/>
    <property type="project" value="InterPro"/>
</dbReference>
<dbReference type="GO" id="GO:0007059">
    <property type="term" value="P:chromosome segregation"/>
    <property type="evidence" value="ECO:0007669"/>
    <property type="project" value="UniProtKB-KW"/>
</dbReference>
<dbReference type="SUPFAM" id="SSF109709">
    <property type="entry name" value="KorB DNA-binding domain-like"/>
    <property type="match status" value="1"/>
</dbReference>
<dbReference type="EMBL" id="DRWN01000061">
    <property type="protein sequence ID" value="HHK68944.1"/>
    <property type="molecule type" value="Genomic_DNA"/>
</dbReference>
<evidence type="ECO:0000256" key="1">
    <source>
        <dbReference type="ARBA" id="ARBA00006295"/>
    </source>
</evidence>
<dbReference type="InterPro" id="IPR007325">
    <property type="entry name" value="KFase/CYL"/>
</dbReference>
<accession>A0A7C5LBB7</accession>
<protein>
    <submittedName>
        <fullName evidence="4">ParB/RepB/Spo0J family partition protein</fullName>
    </submittedName>
</protein>
<dbReference type="InterPro" id="IPR003115">
    <property type="entry name" value="ParB_N"/>
</dbReference>
<dbReference type="Gene3D" id="3.50.30.50">
    <property type="entry name" value="Putative cyclase"/>
    <property type="match status" value="1"/>
</dbReference>
<evidence type="ECO:0000256" key="2">
    <source>
        <dbReference type="ARBA" id="ARBA00022829"/>
    </source>
</evidence>
<dbReference type="Pfam" id="PF04199">
    <property type="entry name" value="Cyclase"/>
    <property type="match status" value="1"/>
</dbReference>
<dbReference type="GO" id="GO:0004061">
    <property type="term" value="F:arylformamidase activity"/>
    <property type="evidence" value="ECO:0007669"/>
    <property type="project" value="InterPro"/>
</dbReference>
<keyword evidence="2" id="KW-0159">Chromosome partition</keyword>
<comment type="similarity">
    <text evidence="1">Belongs to the ParB family.</text>
</comment>
<dbReference type="SUPFAM" id="SSF110849">
    <property type="entry name" value="ParB/Sulfiredoxin"/>
    <property type="match status" value="1"/>
</dbReference>
<dbReference type="Gene3D" id="3.90.1530.30">
    <property type="match status" value="1"/>
</dbReference>
<dbReference type="PANTHER" id="PTHR33375:SF1">
    <property type="entry name" value="CHROMOSOME-PARTITIONING PROTEIN PARB-RELATED"/>
    <property type="match status" value="1"/>
</dbReference>
<organism evidence="4">
    <name type="scientific">Caldiarchaeum subterraneum</name>
    <dbReference type="NCBI Taxonomy" id="311458"/>
    <lineage>
        <taxon>Archaea</taxon>
        <taxon>Nitrososphaerota</taxon>
        <taxon>Candidatus Caldarchaeales</taxon>
        <taxon>Candidatus Caldarchaeaceae</taxon>
        <taxon>Candidatus Caldarchaeum</taxon>
    </lineage>
</organism>
<dbReference type="FunFam" id="1.10.10.2830:FF:000001">
    <property type="entry name" value="Chromosome partitioning protein ParB"/>
    <property type="match status" value="1"/>
</dbReference>
<evidence type="ECO:0000259" key="3">
    <source>
        <dbReference type="SMART" id="SM00470"/>
    </source>
</evidence>
<dbReference type="InterPro" id="IPR036086">
    <property type="entry name" value="ParB/Sulfiredoxin_sf"/>
</dbReference>
<dbReference type="SUPFAM" id="SSF102198">
    <property type="entry name" value="Putative cyclase"/>
    <property type="match status" value="1"/>
</dbReference>
<name>A0A7C5LBB7_CALS0</name>
<dbReference type="SMART" id="SM00470">
    <property type="entry name" value="ParB"/>
    <property type="match status" value="1"/>
</dbReference>
<proteinExistence type="inferred from homology"/>
<feature type="domain" description="ParB-like N-terminal" evidence="3">
    <location>
        <begin position="15"/>
        <end position="105"/>
    </location>
</feature>
<dbReference type="PANTHER" id="PTHR33375">
    <property type="entry name" value="CHROMOSOME-PARTITIONING PROTEIN PARB-RELATED"/>
    <property type="match status" value="1"/>
</dbReference>
<comment type="caution">
    <text evidence="4">The sequence shown here is derived from an EMBL/GenBank/DDBJ whole genome shotgun (WGS) entry which is preliminary data.</text>
</comment>
<dbReference type="InterPro" id="IPR041468">
    <property type="entry name" value="HTH_ParB/Spo0J"/>
</dbReference>